<dbReference type="GO" id="GO:0002151">
    <property type="term" value="F:G-quadruplex RNA binding"/>
    <property type="evidence" value="ECO:0007669"/>
    <property type="project" value="TreeGrafter"/>
</dbReference>
<dbReference type="Gene3D" id="3.40.50.300">
    <property type="entry name" value="P-loop containing nucleotide triphosphate hydrolases"/>
    <property type="match status" value="1"/>
</dbReference>
<evidence type="ECO:0000256" key="1">
    <source>
        <dbReference type="ARBA" id="ARBA00022801"/>
    </source>
</evidence>
<feature type="compositionally biased region" description="Polar residues" evidence="3">
    <location>
        <begin position="27"/>
        <end position="36"/>
    </location>
</feature>
<sequence>MIPCEESTTLSSGDALRSMGDAELPQGENTDAMNPTNILAASDPMMTKHCGSGHCLSVCKVVLVVTVLSLCHFLSFDYVLALKCKHMLITPPVTPPPPTTRVLAISQLSDTVGEQVHFSKQLLSLRGGMLFCTVGILLRHLQHNSNLLGISHGIVEELHERDVRTDFLLALLCGLLFKNATLKVILMNATVTEKFSKYFHDAPIIRISGRTHPITQVFLEDLIAEKIITKASLEKSRDDPVKIVPDVLVYLMEISPAGTRLTCRLAVQASASQVSRMDFAPPLPSRLPRAAKDLCKSSTGLVLSIGSAMVIRWFDMGVRCA</sequence>
<keyword evidence="2" id="KW-0067">ATP-binding</keyword>
<accession>A0A9J6CWG5</accession>
<evidence type="ECO:0000256" key="2">
    <source>
        <dbReference type="ARBA" id="ARBA00022806"/>
    </source>
</evidence>
<comment type="caution">
    <text evidence="4">The sequence shown here is derived from an EMBL/GenBank/DDBJ whole genome shotgun (WGS) entry which is preliminary data.</text>
</comment>
<dbReference type="PANTHER" id="PTHR18934:SF257">
    <property type="entry name" value="ATP-DEPENDENT RNA HELICASE DHX30"/>
    <property type="match status" value="1"/>
</dbReference>
<dbReference type="GO" id="GO:0005634">
    <property type="term" value="C:nucleus"/>
    <property type="evidence" value="ECO:0007669"/>
    <property type="project" value="TreeGrafter"/>
</dbReference>
<evidence type="ECO:0000313" key="4">
    <source>
        <dbReference type="EMBL" id="KAH7938681.1"/>
    </source>
</evidence>
<keyword evidence="1" id="KW-0378">Hydrolase</keyword>
<gene>
    <name evidence="4" type="ORF">HPB51_028802</name>
</gene>
<dbReference type="Proteomes" id="UP000821866">
    <property type="component" value="Unassembled WGS sequence"/>
</dbReference>
<reference evidence="4" key="2">
    <citation type="submission" date="2021-09" db="EMBL/GenBank/DDBJ databases">
        <authorList>
            <person name="Jia N."/>
            <person name="Wang J."/>
            <person name="Shi W."/>
            <person name="Du L."/>
            <person name="Sun Y."/>
            <person name="Zhan W."/>
            <person name="Jiang J."/>
            <person name="Wang Q."/>
            <person name="Zhang B."/>
            <person name="Ji P."/>
            <person name="Sakyi L.B."/>
            <person name="Cui X."/>
            <person name="Yuan T."/>
            <person name="Jiang B."/>
            <person name="Yang W."/>
            <person name="Lam T.T.-Y."/>
            <person name="Chang Q."/>
            <person name="Ding S."/>
            <person name="Wang X."/>
            <person name="Zhu J."/>
            <person name="Ruan X."/>
            <person name="Zhao L."/>
            <person name="Wei J."/>
            <person name="Que T."/>
            <person name="Du C."/>
            <person name="Cheng J."/>
            <person name="Dai P."/>
            <person name="Han X."/>
            <person name="Huang E."/>
            <person name="Gao Y."/>
            <person name="Liu J."/>
            <person name="Shao H."/>
            <person name="Ye R."/>
            <person name="Li L."/>
            <person name="Wei W."/>
            <person name="Wang X."/>
            <person name="Wang C."/>
            <person name="Huo Q."/>
            <person name="Li W."/>
            <person name="Guo W."/>
            <person name="Chen H."/>
            <person name="Chen S."/>
            <person name="Zhou L."/>
            <person name="Zhou L."/>
            <person name="Ni X."/>
            <person name="Tian J."/>
            <person name="Zhou Y."/>
            <person name="Sheng Y."/>
            <person name="Liu T."/>
            <person name="Pan Y."/>
            <person name="Xia L."/>
            <person name="Li J."/>
            <person name="Zhao F."/>
            <person name="Cao W."/>
        </authorList>
    </citation>
    <scope>NUCLEOTIDE SEQUENCE</scope>
    <source>
        <strain evidence="4">Rmic-2018</strain>
        <tissue evidence="4">Larvae</tissue>
    </source>
</reference>
<reference evidence="4" key="1">
    <citation type="journal article" date="2020" name="Cell">
        <title>Large-Scale Comparative Analyses of Tick Genomes Elucidate Their Genetic Diversity and Vector Capacities.</title>
        <authorList>
            <consortium name="Tick Genome and Microbiome Consortium (TIGMIC)"/>
            <person name="Jia N."/>
            <person name="Wang J."/>
            <person name="Shi W."/>
            <person name="Du L."/>
            <person name="Sun Y."/>
            <person name="Zhan W."/>
            <person name="Jiang J.F."/>
            <person name="Wang Q."/>
            <person name="Zhang B."/>
            <person name="Ji P."/>
            <person name="Bell-Sakyi L."/>
            <person name="Cui X.M."/>
            <person name="Yuan T.T."/>
            <person name="Jiang B.G."/>
            <person name="Yang W.F."/>
            <person name="Lam T.T."/>
            <person name="Chang Q.C."/>
            <person name="Ding S.J."/>
            <person name="Wang X.J."/>
            <person name="Zhu J.G."/>
            <person name="Ruan X.D."/>
            <person name="Zhao L."/>
            <person name="Wei J.T."/>
            <person name="Ye R.Z."/>
            <person name="Que T.C."/>
            <person name="Du C.H."/>
            <person name="Zhou Y.H."/>
            <person name="Cheng J.X."/>
            <person name="Dai P.F."/>
            <person name="Guo W.B."/>
            <person name="Han X.H."/>
            <person name="Huang E.J."/>
            <person name="Li L.F."/>
            <person name="Wei W."/>
            <person name="Gao Y.C."/>
            <person name="Liu J.Z."/>
            <person name="Shao H.Z."/>
            <person name="Wang X."/>
            <person name="Wang C.C."/>
            <person name="Yang T.C."/>
            <person name="Huo Q.B."/>
            <person name="Li W."/>
            <person name="Chen H.Y."/>
            <person name="Chen S.E."/>
            <person name="Zhou L.G."/>
            <person name="Ni X.B."/>
            <person name="Tian J.H."/>
            <person name="Sheng Y."/>
            <person name="Liu T."/>
            <person name="Pan Y.S."/>
            <person name="Xia L.Y."/>
            <person name="Li J."/>
            <person name="Zhao F."/>
            <person name="Cao W.C."/>
        </authorList>
    </citation>
    <scope>NUCLEOTIDE SEQUENCE</scope>
    <source>
        <strain evidence="4">Rmic-2018</strain>
    </source>
</reference>
<dbReference type="VEuPathDB" id="VectorBase:LOC119186660"/>
<keyword evidence="2" id="KW-0347">Helicase</keyword>
<dbReference type="VEuPathDB" id="VectorBase:LOC119163632"/>
<evidence type="ECO:0000256" key="3">
    <source>
        <dbReference type="SAM" id="MobiDB-lite"/>
    </source>
</evidence>
<name>A0A9J6CWG5_RHIMP</name>
<protein>
    <submittedName>
        <fullName evidence="4">Uncharacterized protein</fullName>
    </submittedName>
</protein>
<dbReference type="PANTHER" id="PTHR18934">
    <property type="entry name" value="ATP-DEPENDENT RNA HELICASE"/>
    <property type="match status" value="1"/>
</dbReference>
<dbReference type="GO" id="GO:0003724">
    <property type="term" value="F:RNA helicase activity"/>
    <property type="evidence" value="ECO:0007669"/>
    <property type="project" value="TreeGrafter"/>
</dbReference>
<dbReference type="GO" id="GO:0003678">
    <property type="term" value="F:DNA helicase activity"/>
    <property type="evidence" value="ECO:0007669"/>
    <property type="project" value="TreeGrafter"/>
</dbReference>
<dbReference type="GO" id="GO:0016787">
    <property type="term" value="F:hydrolase activity"/>
    <property type="evidence" value="ECO:0007669"/>
    <property type="project" value="UniProtKB-KW"/>
</dbReference>
<proteinExistence type="predicted"/>
<dbReference type="SUPFAM" id="SSF52540">
    <property type="entry name" value="P-loop containing nucleoside triphosphate hydrolases"/>
    <property type="match status" value="1"/>
</dbReference>
<organism evidence="4 5">
    <name type="scientific">Rhipicephalus microplus</name>
    <name type="common">Cattle tick</name>
    <name type="synonym">Boophilus microplus</name>
    <dbReference type="NCBI Taxonomy" id="6941"/>
    <lineage>
        <taxon>Eukaryota</taxon>
        <taxon>Metazoa</taxon>
        <taxon>Ecdysozoa</taxon>
        <taxon>Arthropoda</taxon>
        <taxon>Chelicerata</taxon>
        <taxon>Arachnida</taxon>
        <taxon>Acari</taxon>
        <taxon>Parasitiformes</taxon>
        <taxon>Ixodida</taxon>
        <taxon>Ixodoidea</taxon>
        <taxon>Ixodidae</taxon>
        <taxon>Rhipicephalinae</taxon>
        <taxon>Rhipicephalus</taxon>
        <taxon>Boophilus</taxon>
    </lineage>
</organism>
<feature type="compositionally biased region" description="Polar residues" evidence="3">
    <location>
        <begin position="1"/>
        <end position="12"/>
    </location>
</feature>
<dbReference type="InterPro" id="IPR027417">
    <property type="entry name" value="P-loop_NTPase"/>
</dbReference>
<feature type="region of interest" description="Disordered" evidence="3">
    <location>
        <begin position="1"/>
        <end position="36"/>
    </location>
</feature>
<dbReference type="EMBL" id="JABSTU010005769">
    <property type="protein sequence ID" value="KAH7938681.1"/>
    <property type="molecule type" value="Genomic_DNA"/>
</dbReference>
<keyword evidence="2" id="KW-0547">Nucleotide-binding</keyword>
<dbReference type="AlphaFoldDB" id="A0A9J6CWG5"/>
<keyword evidence="5" id="KW-1185">Reference proteome</keyword>
<dbReference type="GO" id="GO:0005737">
    <property type="term" value="C:cytoplasm"/>
    <property type="evidence" value="ECO:0007669"/>
    <property type="project" value="TreeGrafter"/>
</dbReference>
<evidence type="ECO:0000313" key="5">
    <source>
        <dbReference type="Proteomes" id="UP000821866"/>
    </source>
</evidence>